<dbReference type="Pfam" id="PF00860">
    <property type="entry name" value="Xan_ur_permease"/>
    <property type="match status" value="1"/>
</dbReference>
<name>A0A243WDY0_9BACT</name>
<dbReference type="InterPro" id="IPR045018">
    <property type="entry name" value="Azg-like"/>
</dbReference>
<organism evidence="8 9">
    <name type="scientific">Hymenobacter crusticola</name>
    <dbReference type="NCBI Taxonomy" id="1770526"/>
    <lineage>
        <taxon>Bacteria</taxon>
        <taxon>Pseudomonadati</taxon>
        <taxon>Bacteroidota</taxon>
        <taxon>Cytophagia</taxon>
        <taxon>Cytophagales</taxon>
        <taxon>Hymenobacteraceae</taxon>
        <taxon>Hymenobacter</taxon>
    </lineage>
</organism>
<sequence>MQTQLEKLFRLQHHQTTIRTEVVAGLTTYLTMAYIVFVVPTTLGAAGLDKQALIAVTCLVTALSTALMGLGANVPIAVAPGLGMTAFFTYTLVLTNHIPWPVALGIGFWAGVLFLVLSLIGAREKLVEAIPPSIVTAIPVGIGMFLLFIGLRNMGVVVANPNTLVMLGNFTPSVVISVGGLFVTLALLIRNVKGAILLGIVLATLVAALAGLVAPPEGVFTSGVRVAPVAFKLDVLGALRWSLLGPVFALFYINMFDSLGTLVACASEAGLVQENGKIERLSRMLNIDAVAAIVSSLLGTSPSTAYIESATGIAAGGRTGLTALVTSLLFLGSLIVIPLISIVPAYATAPSLVIVGLLMISQIRHLDFSKFEEYIPALFTILMMPLSFSIATGMACGFLSWGLIRLLLFRPREISGVLYVIMALSLISLLL</sequence>
<keyword evidence="5 7" id="KW-1133">Transmembrane helix</keyword>
<protein>
    <submittedName>
        <fullName evidence="8">Guanine permease</fullName>
    </submittedName>
</protein>
<comment type="subcellular location">
    <subcellularLocation>
        <location evidence="1">Endomembrane system</location>
        <topology evidence="1">Multi-pass membrane protein</topology>
    </subcellularLocation>
</comment>
<evidence type="ECO:0000256" key="5">
    <source>
        <dbReference type="ARBA" id="ARBA00022989"/>
    </source>
</evidence>
<dbReference type="Proteomes" id="UP000194873">
    <property type="component" value="Unassembled WGS sequence"/>
</dbReference>
<gene>
    <name evidence="8" type="ORF">BXP70_12900</name>
</gene>
<evidence type="ECO:0000256" key="4">
    <source>
        <dbReference type="ARBA" id="ARBA00022692"/>
    </source>
</evidence>
<evidence type="ECO:0000256" key="7">
    <source>
        <dbReference type="SAM" id="Phobius"/>
    </source>
</evidence>
<comment type="similarity">
    <text evidence="2">Belongs to the nucleobase:cation symporter-2 (NCS2) (TC 2.A.40) family. Azg-like subfamily.</text>
</comment>
<feature type="transmembrane region" description="Helical" evidence="7">
    <location>
        <begin position="327"/>
        <end position="360"/>
    </location>
</feature>
<feature type="transmembrane region" description="Helical" evidence="7">
    <location>
        <begin position="21"/>
        <end position="40"/>
    </location>
</feature>
<feature type="transmembrane region" description="Helical" evidence="7">
    <location>
        <begin position="381"/>
        <end position="408"/>
    </location>
</feature>
<dbReference type="GO" id="GO:0005345">
    <property type="term" value="F:purine nucleobase transmembrane transporter activity"/>
    <property type="evidence" value="ECO:0007669"/>
    <property type="project" value="TreeGrafter"/>
</dbReference>
<proteinExistence type="inferred from homology"/>
<evidence type="ECO:0000256" key="2">
    <source>
        <dbReference type="ARBA" id="ARBA00005697"/>
    </source>
</evidence>
<accession>A0A243WDY0</accession>
<keyword evidence="9" id="KW-1185">Reference proteome</keyword>
<dbReference type="AlphaFoldDB" id="A0A243WDY0"/>
<feature type="transmembrane region" description="Helical" evidence="7">
    <location>
        <begin position="414"/>
        <end position="430"/>
    </location>
</feature>
<feature type="transmembrane region" description="Helical" evidence="7">
    <location>
        <begin position="77"/>
        <end position="94"/>
    </location>
</feature>
<feature type="transmembrane region" description="Helical" evidence="7">
    <location>
        <begin position="170"/>
        <end position="189"/>
    </location>
</feature>
<dbReference type="InterPro" id="IPR006043">
    <property type="entry name" value="NCS2"/>
</dbReference>
<evidence type="ECO:0000256" key="3">
    <source>
        <dbReference type="ARBA" id="ARBA00022448"/>
    </source>
</evidence>
<evidence type="ECO:0000313" key="8">
    <source>
        <dbReference type="EMBL" id="OUJ73865.1"/>
    </source>
</evidence>
<dbReference type="GO" id="GO:0005886">
    <property type="term" value="C:plasma membrane"/>
    <property type="evidence" value="ECO:0007669"/>
    <property type="project" value="TreeGrafter"/>
</dbReference>
<dbReference type="EMBL" id="MTSE01000005">
    <property type="protein sequence ID" value="OUJ73865.1"/>
    <property type="molecule type" value="Genomic_DNA"/>
</dbReference>
<dbReference type="RefSeq" id="WP_086594474.1">
    <property type="nucleotide sequence ID" value="NZ_MTSE01000005.1"/>
</dbReference>
<evidence type="ECO:0000256" key="6">
    <source>
        <dbReference type="ARBA" id="ARBA00023136"/>
    </source>
</evidence>
<feature type="transmembrane region" description="Helical" evidence="7">
    <location>
        <begin position="100"/>
        <end position="122"/>
    </location>
</feature>
<dbReference type="PANTHER" id="PTHR43337:SF1">
    <property type="entry name" value="XANTHINE_URACIL PERMEASE C887.17-RELATED"/>
    <property type="match status" value="1"/>
</dbReference>
<evidence type="ECO:0000313" key="9">
    <source>
        <dbReference type="Proteomes" id="UP000194873"/>
    </source>
</evidence>
<feature type="transmembrane region" description="Helical" evidence="7">
    <location>
        <begin position="129"/>
        <end position="150"/>
    </location>
</feature>
<keyword evidence="6 7" id="KW-0472">Membrane</keyword>
<feature type="transmembrane region" description="Helical" evidence="7">
    <location>
        <begin position="285"/>
        <end position="307"/>
    </location>
</feature>
<dbReference type="PANTHER" id="PTHR43337">
    <property type="entry name" value="XANTHINE/URACIL PERMEASE C887.17-RELATED"/>
    <property type="match status" value="1"/>
</dbReference>
<feature type="transmembrane region" description="Helical" evidence="7">
    <location>
        <begin position="196"/>
        <end position="215"/>
    </location>
</feature>
<keyword evidence="3" id="KW-0813">Transport</keyword>
<evidence type="ECO:0000256" key="1">
    <source>
        <dbReference type="ARBA" id="ARBA00004127"/>
    </source>
</evidence>
<dbReference type="GO" id="GO:0012505">
    <property type="term" value="C:endomembrane system"/>
    <property type="evidence" value="ECO:0007669"/>
    <property type="project" value="UniProtKB-SubCell"/>
</dbReference>
<keyword evidence="4 7" id="KW-0812">Transmembrane</keyword>
<reference evidence="8 9" key="1">
    <citation type="submission" date="2017-01" db="EMBL/GenBank/DDBJ databases">
        <title>A new Hymenobacter.</title>
        <authorList>
            <person name="Liang Y."/>
            <person name="Feng F."/>
        </authorList>
    </citation>
    <scope>NUCLEOTIDE SEQUENCE [LARGE SCALE GENOMIC DNA]</scope>
    <source>
        <strain evidence="8">MIMBbqt21</strain>
    </source>
</reference>
<feature type="transmembrane region" description="Helical" evidence="7">
    <location>
        <begin position="52"/>
        <end position="70"/>
    </location>
</feature>
<feature type="transmembrane region" description="Helical" evidence="7">
    <location>
        <begin position="235"/>
        <end position="253"/>
    </location>
</feature>
<dbReference type="OrthoDB" id="9808458at2"/>
<comment type="caution">
    <text evidence="8">The sequence shown here is derived from an EMBL/GenBank/DDBJ whole genome shotgun (WGS) entry which is preliminary data.</text>
</comment>